<comment type="similarity">
    <text evidence="9">Belongs to the DHPS family.</text>
</comment>
<dbReference type="GO" id="GO:0004156">
    <property type="term" value="F:dihydropteroate synthase activity"/>
    <property type="evidence" value="ECO:0007669"/>
    <property type="project" value="UniProtKB-EC"/>
</dbReference>
<comment type="pathway">
    <text evidence="3 9">Cofactor biosynthesis; tetrahydrofolate biosynthesis; 7,8-dihydrofolate from 2-amino-4-hydroxy-6-hydroxymethyl-7,8-dihydropteridine diphosphate and 4-aminobenzoate: step 1/2.</text>
</comment>
<keyword evidence="5 9" id="KW-0808">Transferase</keyword>
<reference evidence="12" key="1">
    <citation type="submission" date="2018-05" db="EMBL/GenBank/DDBJ databases">
        <title>Complete genome sequnece of Akkermansia muciniphila EB-AMDK-40.</title>
        <authorList>
            <person name="Nam Y.-D."/>
            <person name="Chung W.-H."/>
            <person name="Park Y.S."/>
            <person name="Kang J."/>
        </authorList>
    </citation>
    <scope>NUCLEOTIDE SEQUENCE</scope>
    <source>
        <strain evidence="12">EB-AMDK-40</strain>
    </source>
</reference>
<dbReference type="InterPro" id="IPR045031">
    <property type="entry name" value="DHP_synth-like"/>
</dbReference>
<dbReference type="GO" id="GO:0046654">
    <property type="term" value="P:tetrahydrofolate biosynthetic process"/>
    <property type="evidence" value="ECO:0007669"/>
    <property type="project" value="TreeGrafter"/>
</dbReference>
<dbReference type="GO" id="GO:0046872">
    <property type="term" value="F:metal ion binding"/>
    <property type="evidence" value="ECO:0007669"/>
    <property type="project" value="UniProtKB-KW"/>
</dbReference>
<evidence type="ECO:0000256" key="9">
    <source>
        <dbReference type="RuleBase" id="RU361205"/>
    </source>
</evidence>
<evidence type="ECO:0000313" key="14">
    <source>
        <dbReference type="Proteomes" id="UP001202031"/>
    </source>
</evidence>
<keyword evidence="6 9" id="KW-0479">Metal-binding</keyword>
<evidence type="ECO:0000256" key="3">
    <source>
        <dbReference type="ARBA" id="ARBA00004763"/>
    </source>
</evidence>
<keyword evidence="14" id="KW-1185">Reference proteome</keyword>
<sequence length="279" mass="30515">MNWLVRRDILNVARGGVLMGIVNVTPDSFSDGGRFHTVERAVSHAKELERQGALILDIGGESTRPGAAEVSVEEELDRVLPVVRELRPCTDAVISVDTRHAAVAAAVLEAGADVINDISGLQEEGMAELCAEARCGVVAMHMQGRPETMQNAPFYEDVVREVRGYFEERYDFLLGRGLVPEQICWDPGIGFGKTLEHNLALLSNMDRLEVAGRPVLLGLSRKRMLGAVLGDAEQGRAPLSTAVMTVWGHLHGARIHRVHDVEECARALRLVQAAEPFVR</sequence>
<name>A0AAE6TAZ1_9BACT</name>
<accession>A0AAE6TAZ1</accession>
<comment type="cofactor">
    <cofactor evidence="2 9">
        <name>Mg(2+)</name>
        <dbReference type="ChEBI" id="CHEBI:18420"/>
    </cofactor>
</comment>
<evidence type="ECO:0000313" key="13">
    <source>
        <dbReference type="Proteomes" id="UP000642553"/>
    </source>
</evidence>
<dbReference type="PANTHER" id="PTHR20941">
    <property type="entry name" value="FOLATE SYNTHESIS PROTEINS"/>
    <property type="match status" value="1"/>
</dbReference>
<dbReference type="PROSITE" id="PS00793">
    <property type="entry name" value="DHPS_2"/>
    <property type="match status" value="1"/>
</dbReference>
<keyword evidence="8 9" id="KW-0289">Folate biosynthesis</keyword>
<evidence type="ECO:0000256" key="6">
    <source>
        <dbReference type="ARBA" id="ARBA00022723"/>
    </source>
</evidence>
<dbReference type="Proteomes" id="UP001202031">
    <property type="component" value="Unassembled WGS sequence"/>
</dbReference>
<comment type="function">
    <text evidence="9">Catalyzes the condensation of para-aminobenzoate (pABA) with 6-hydroxymethyl-7,8-dihydropterin diphosphate (DHPt-PP) to form 7,8-dihydropteroate (H2Pte), the immediate precursor of folate derivatives.</text>
</comment>
<comment type="catalytic activity">
    <reaction evidence="1">
        <text>(7,8-dihydropterin-6-yl)methyl diphosphate + 4-aminobenzoate = 7,8-dihydropteroate + diphosphate</text>
        <dbReference type="Rhea" id="RHEA:19949"/>
        <dbReference type="ChEBI" id="CHEBI:17836"/>
        <dbReference type="ChEBI" id="CHEBI:17839"/>
        <dbReference type="ChEBI" id="CHEBI:33019"/>
        <dbReference type="ChEBI" id="CHEBI:72950"/>
        <dbReference type="EC" id="2.5.1.15"/>
    </reaction>
</comment>
<organism evidence="12 13">
    <name type="scientific">Akkermansia massiliensis</name>
    <dbReference type="NCBI Taxonomy" id="2927224"/>
    <lineage>
        <taxon>Bacteria</taxon>
        <taxon>Pseudomonadati</taxon>
        <taxon>Verrucomicrobiota</taxon>
        <taxon>Verrucomicrobiia</taxon>
        <taxon>Verrucomicrobiales</taxon>
        <taxon>Akkermansiaceae</taxon>
        <taxon>Akkermansia</taxon>
    </lineage>
</organism>
<dbReference type="GO" id="GO:0046656">
    <property type="term" value="P:folic acid biosynthetic process"/>
    <property type="evidence" value="ECO:0007669"/>
    <property type="project" value="UniProtKB-KW"/>
</dbReference>
<dbReference type="GO" id="GO:0005829">
    <property type="term" value="C:cytosol"/>
    <property type="evidence" value="ECO:0007669"/>
    <property type="project" value="TreeGrafter"/>
</dbReference>
<dbReference type="NCBIfam" id="TIGR01496">
    <property type="entry name" value="DHPS"/>
    <property type="match status" value="1"/>
</dbReference>
<dbReference type="Pfam" id="PF00809">
    <property type="entry name" value="Pterin_bind"/>
    <property type="match status" value="1"/>
</dbReference>
<reference evidence="11 14" key="2">
    <citation type="submission" date="2022-03" db="EMBL/GenBank/DDBJ databases">
        <title>Taxonomic description of new species and reclassification of some bacterial strains.</title>
        <authorList>
            <person name="Ndongo S."/>
        </authorList>
    </citation>
    <scope>NUCLEOTIDE SEQUENCE [LARGE SCALE GENOMIC DNA]</scope>
    <source>
        <strain evidence="11 14">Marseille-P6666</strain>
    </source>
</reference>
<evidence type="ECO:0000256" key="8">
    <source>
        <dbReference type="ARBA" id="ARBA00022909"/>
    </source>
</evidence>
<feature type="domain" description="Pterin-binding" evidence="10">
    <location>
        <begin position="16"/>
        <end position="269"/>
    </location>
</feature>
<dbReference type="Proteomes" id="UP000642553">
    <property type="component" value="Chromosome"/>
</dbReference>
<dbReference type="CDD" id="cd00739">
    <property type="entry name" value="DHPS"/>
    <property type="match status" value="1"/>
</dbReference>
<dbReference type="EMBL" id="CP029701">
    <property type="protein sequence ID" value="QHV63274.1"/>
    <property type="molecule type" value="Genomic_DNA"/>
</dbReference>
<evidence type="ECO:0000259" key="10">
    <source>
        <dbReference type="PROSITE" id="PS50972"/>
    </source>
</evidence>
<evidence type="ECO:0000256" key="5">
    <source>
        <dbReference type="ARBA" id="ARBA00022679"/>
    </source>
</evidence>
<keyword evidence="7 9" id="KW-0460">Magnesium</keyword>
<dbReference type="GeneID" id="84022297"/>
<dbReference type="InterPro" id="IPR006390">
    <property type="entry name" value="DHP_synth_dom"/>
</dbReference>
<dbReference type="EC" id="2.5.1.15" evidence="4 9"/>
<dbReference type="PANTHER" id="PTHR20941:SF1">
    <property type="entry name" value="FOLIC ACID SYNTHESIS PROTEIN FOL1"/>
    <property type="match status" value="1"/>
</dbReference>
<dbReference type="RefSeq" id="WP_022396274.1">
    <property type="nucleotide sequence ID" value="NZ_CP029701.1"/>
</dbReference>
<dbReference type="PROSITE" id="PS00792">
    <property type="entry name" value="DHPS_1"/>
    <property type="match status" value="1"/>
</dbReference>
<dbReference type="InterPro" id="IPR000489">
    <property type="entry name" value="Pterin-binding_dom"/>
</dbReference>
<evidence type="ECO:0000256" key="2">
    <source>
        <dbReference type="ARBA" id="ARBA00001946"/>
    </source>
</evidence>
<proteinExistence type="inferred from homology"/>
<dbReference type="SUPFAM" id="SSF51717">
    <property type="entry name" value="Dihydropteroate synthetase-like"/>
    <property type="match status" value="1"/>
</dbReference>
<gene>
    <name evidence="12" type="primary">folP</name>
    <name evidence="12" type="ORF">DMI76_07830</name>
    <name evidence="11" type="ORF">M8N44_00410</name>
</gene>
<evidence type="ECO:0000256" key="1">
    <source>
        <dbReference type="ARBA" id="ARBA00000012"/>
    </source>
</evidence>
<dbReference type="AlphaFoldDB" id="A0AAE6TAZ1"/>
<dbReference type="InterPro" id="IPR011005">
    <property type="entry name" value="Dihydropteroate_synth-like_sf"/>
</dbReference>
<evidence type="ECO:0000256" key="7">
    <source>
        <dbReference type="ARBA" id="ARBA00022842"/>
    </source>
</evidence>
<dbReference type="EMBL" id="JAMGSI010000001">
    <property type="protein sequence ID" value="MCL6655781.1"/>
    <property type="molecule type" value="Genomic_DNA"/>
</dbReference>
<evidence type="ECO:0000313" key="12">
    <source>
        <dbReference type="EMBL" id="QHV63274.1"/>
    </source>
</evidence>
<dbReference type="PROSITE" id="PS50972">
    <property type="entry name" value="PTERIN_BINDING"/>
    <property type="match status" value="1"/>
</dbReference>
<protein>
    <recommendedName>
        <fullName evidence="4 9">Dihydropteroate synthase</fullName>
        <shortName evidence="9">DHPS</shortName>
        <ecNumber evidence="4 9">2.5.1.15</ecNumber>
    </recommendedName>
    <alternativeName>
        <fullName evidence="9">Dihydropteroate pyrophosphorylase</fullName>
    </alternativeName>
</protein>
<dbReference type="Gene3D" id="3.20.20.20">
    <property type="entry name" value="Dihydropteroate synthase-like"/>
    <property type="match status" value="1"/>
</dbReference>
<evidence type="ECO:0000256" key="4">
    <source>
        <dbReference type="ARBA" id="ARBA00012458"/>
    </source>
</evidence>
<evidence type="ECO:0000313" key="11">
    <source>
        <dbReference type="EMBL" id="MCL6655781.1"/>
    </source>
</evidence>